<dbReference type="AlphaFoldDB" id="A0ABD3GDM6"/>
<proteinExistence type="predicted"/>
<feature type="compositionally biased region" description="Basic and acidic residues" evidence="1">
    <location>
        <begin position="288"/>
        <end position="299"/>
    </location>
</feature>
<reference evidence="2 3" key="1">
    <citation type="submission" date="2024-09" db="EMBL/GenBank/DDBJ databases">
        <title>Chromosome-scale assembly of Riccia sorocarpa.</title>
        <authorList>
            <person name="Paukszto L."/>
        </authorList>
    </citation>
    <scope>NUCLEOTIDE SEQUENCE [LARGE SCALE GENOMIC DNA]</scope>
    <source>
        <strain evidence="2">LP-2024</strain>
        <tissue evidence="2">Aerial parts of the thallus</tissue>
    </source>
</reference>
<gene>
    <name evidence="2" type="ORF">R1sor_025827</name>
</gene>
<evidence type="ECO:0000313" key="2">
    <source>
        <dbReference type="EMBL" id="KAL3675879.1"/>
    </source>
</evidence>
<dbReference type="EMBL" id="JBJQOH010000008">
    <property type="protein sequence ID" value="KAL3675879.1"/>
    <property type="molecule type" value="Genomic_DNA"/>
</dbReference>
<comment type="caution">
    <text evidence="2">The sequence shown here is derived from an EMBL/GenBank/DDBJ whole genome shotgun (WGS) entry which is preliminary data.</text>
</comment>
<dbReference type="Proteomes" id="UP001633002">
    <property type="component" value="Unassembled WGS sequence"/>
</dbReference>
<accession>A0ABD3GDM6</accession>
<organism evidence="2 3">
    <name type="scientific">Riccia sorocarpa</name>
    <dbReference type="NCBI Taxonomy" id="122646"/>
    <lineage>
        <taxon>Eukaryota</taxon>
        <taxon>Viridiplantae</taxon>
        <taxon>Streptophyta</taxon>
        <taxon>Embryophyta</taxon>
        <taxon>Marchantiophyta</taxon>
        <taxon>Marchantiopsida</taxon>
        <taxon>Marchantiidae</taxon>
        <taxon>Marchantiales</taxon>
        <taxon>Ricciaceae</taxon>
        <taxon>Riccia</taxon>
    </lineage>
</organism>
<name>A0ABD3GDM6_9MARC</name>
<evidence type="ECO:0000256" key="1">
    <source>
        <dbReference type="SAM" id="MobiDB-lite"/>
    </source>
</evidence>
<sequence length="398" mass="44687">MVTSINTATIELKFGVVENPRSWINSRLQAMTFNRIVRWCGFETMDCVGVERIVHLDSHWQQLTESSCESSVGNNMGPKQSSKSLHLQKAALRHRMTRTDYELIVDYLEIEENFLAITGGGRKTKVGGRNLTKRIAFGHMAVSLCAQGFPPCDGNVMGKTFNRYLETYKKARTFYTGADMIDMTATCGEADNAADREEDVVFMSDGMNESDAYDPNLQATPLGEEDLDRHLENEYGSPGNTRADVPENFDNSIEGDEVMPSVPASHIGRGKRPSQTTENVVCTGTRNGRLDKQPQPDRKTSLISAYEKSVKEKNCLRKTSQQSKASFRDAVLEEKRLAREAQERYRIIDSLEIVRRARADRRSQLLAEMLKGGKTLDEVKAAFELLECVEQKISGSMM</sequence>
<feature type="region of interest" description="Disordered" evidence="1">
    <location>
        <begin position="264"/>
        <end position="299"/>
    </location>
</feature>
<keyword evidence="3" id="KW-1185">Reference proteome</keyword>
<evidence type="ECO:0000313" key="3">
    <source>
        <dbReference type="Proteomes" id="UP001633002"/>
    </source>
</evidence>
<feature type="compositionally biased region" description="Polar residues" evidence="1">
    <location>
        <begin position="273"/>
        <end position="286"/>
    </location>
</feature>
<protein>
    <submittedName>
        <fullName evidence="2">Uncharacterized protein</fullName>
    </submittedName>
</protein>